<evidence type="ECO:0000256" key="2">
    <source>
        <dbReference type="ARBA" id="ARBA00034247"/>
    </source>
</evidence>
<dbReference type="KEGG" id="cmav:ABHF33_07605"/>
<dbReference type="GO" id="GO:0005886">
    <property type="term" value="C:plasma membrane"/>
    <property type="evidence" value="ECO:0007669"/>
    <property type="project" value="TreeGrafter"/>
</dbReference>
<dbReference type="NCBIfam" id="TIGR00254">
    <property type="entry name" value="GGDEF"/>
    <property type="match status" value="1"/>
</dbReference>
<evidence type="ECO:0000256" key="1">
    <source>
        <dbReference type="ARBA" id="ARBA00012528"/>
    </source>
</evidence>
<evidence type="ECO:0000256" key="3">
    <source>
        <dbReference type="SAM" id="Phobius"/>
    </source>
</evidence>
<dbReference type="EC" id="2.7.7.65" evidence="1"/>
<dbReference type="GO" id="GO:1902201">
    <property type="term" value="P:negative regulation of bacterial-type flagellum-dependent cell motility"/>
    <property type="evidence" value="ECO:0007669"/>
    <property type="project" value="TreeGrafter"/>
</dbReference>
<dbReference type="GO" id="GO:0052621">
    <property type="term" value="F:diguanylate cyclase activity"/>
    <property type="evidence" value="ECO:0007669"/>
    <property type="project" value="UniProtKB-EC"/>
</dbReference>
<gene>
    <name evidence="5" type="ORF">ABHF33_07605</name>
</gene>
<feature type="transmembrane region" description="Helical" evidence="3">
    <location>
        <begin position="89"/>
        <end position="107"/>
    </location>
</feature>
<feature type="transmembrane region" description="Helical" evidence="3">
    <location>
        <begin position="113"/>
        <end position="135"/>
    </location>
</feature>
<dbReference type="InterPro" id="IPR029787">
    <property type="entry name" value="Nucleotide_cyclase"/>
</dbReference>
<feature type="domain" description="GGDEF" evidence="4">
    <location>
        <begin position="240"/>
        <end position="299"/>
    </location>
</feature>
<feature type="transmembrane region" description="Helical" evidence="3">
    <location>
        <begin position="147"/>
        <end position="169"/>
    </location>
</feature>
<keyword evidence="5" id="KW-0548">Nucleotidyltransferase</keyword>
<keyword evidence="3" id="KW-1133">Transmembrane helix</keyword>
<dbReference type="Gene3D" id="3.30.70.270">
    <property type="match status" value="1"/>
</dbReference>
<dbReference type="AlphaFoldDB" id="A0AAU7FBI8"/>
<feature type="transmembrane region" description="Helical" evidence="3">
    <location>
        <begin position="181"/>
        <end position="202"/>
    </location>
</feature>
<feature type="transmembrane region" description="Helical" evidence="3">
    <location>
        <begin position="35"/>
        <end position="55"/>
    </location>
</feature>
<accession>A0AAU7FBI8</accession>
<dbReference type="InterPro" id="IPR043128">
    <property type="entry name" value="Rev_trsase/Diguanyl_cyclase"/>
</dbReference>
<dbReference type="GO" id="GO:0043709">
    <property type="term" value="P:cell adhesion involved in single-species biofilm formation"/>
    <property type="evidence" value="ECO:0007669"/>
    <property type="project" value="TreeGrafter"/>
</dbReference>
<dbReference type="SUPFAM" id="SSF55073">
    <property type="entry name" value="Nucleotide cyclase"/>
    <property type="match status" value="1"/>
</dbReference>
<dbReference type="InterPro" id="IPR000160">
    <property type="entry name" value="GGDEF_dom"/>
</dbReference>
<feature type="transmembrane region" description="Helical" evidence="3">
    <location>
        <begin position="6"/>
        <end position="23"/>
    </location>
</feature>
<dbReference type="EMBL" id="CP157355">
    <property type="protein sequence ID" value="XBM02120.1"/>
    <property type="molecule type" value="Genomic_DNA"/>
</dbReference>
<keyword evidence="3" id="KW-0472">Membrane</keyword>
<proteinExistence type="predicted"/>
<evidence type="ECO:0000259" key="4">
    <source>
        <dbReference type="PROSITE" id="PS50887"/>
    </source>
</evidence>
<dbReference type="PANTHER" id="PTHR45138">
    <property type="entry name" value="REGULATORY COMPONENTS OF SENSORY TRANSDUCTION SYSTEM"/>
    <property type="match status" value="1"/>
</dbReference>
<dbReference type="CDD" id="cd01949">
    <property type="entry name" value="GGDEF"/>
    <property type="match status" value="1"/>
</dbReference>
<sequence length="299" mass="32880">MSLGQYIYALTLAMVGLGCWLYASRSEHEHECRRWLAACLLMAAGLSLEISSMALPHWGMSLAMLLLIGGALLQLSVLGRLAQSRLPSWLWIGILILGVGGEIIPDLSPLPRHLGMCLTGLAFGLCFALEAWQFWRLERQLGKRYPGPLPVIGALASLCFVLRIITLLAHDERYSELGEDILYLLASTATIYNSMGLQIFLLQRSNHALGHLALHDALTGALNRRGLQEQLAQLRKTATPEVCIALLDIDHFKRINDLHGHAAGDEILRQLVFSCKNRCAAAIWSPATAAKNFACYCPA</sequence>
<name>A0AAU7FBI8_9NEIS</name>
<protein>
    <recommendedName>
        <fullName evidence="1">diguanylate cyclase</fullName>
        <ecNumber evidence="1">2.7.7.65</ecNumber>
    </recommendedName>
</protein>
<dbReference type="SMART" id="SM00267">
    <property type="entry name" value="GGDEF"/>
    <property type="match status" value="1"/>
</dbReference>
<dbReference type="PROSITE" id="PS50887">
    <property type="entry name" value="GGDEF"/>
    <property type="match status" value="1"/>
</dbReference>
<keyword evidence="5" id="KW-0808">Transferase</keyword>
<evidence type="ECO:0000313" key="5">
    <source>
        <dbReference type="EMBL" id="XBM02120.1"/>
    </source>
</evidence>
<comment type="catalytic activity">
    <reaction evidence="2">
        <text>2 GTP = 3',3'-c-di-GMP + 2 diphosphate</text>
        <dbReference type="Rhea" id="RHEA:24898"/>
        <dbReference type="ChEBI" id="CHEBI:33019"/>
        <dbReference type="ChEBI" id="CHEBI:37565"/>
        <dbReference type="ChEBI" id="CHEBI:58805"/>
        <dbReference type="EC" id="2.7.7.65"/>
    </reaction>
</comment>
<dbReference type="PANTHER" id="PTHR45138:SF9">
    <property type="entry name" value="DIGUANYLATE CYCLASE DGCM-RELATED"/>
    <property type="match status" value="1"/>
</dbReference>
<dbReference type="InterPro" id="IPR050469">
    <property type="entry name" value="Diguanylate_Cyclase"/>
</dbReference>
<reference evidence="5" key="1">
    <citation type="submission" date="2024-05" db="EMBL/GenBank/DDBJ databases">
        <authorList>
            <person name="Yang L."/>
            <person name="Pan L."/>
        </authorList>
    </citation>
    <scope>NUCLEOTIDE SEQUENCE</scope>
    <source>
        <strain evidence="5">FCG-7</strain>
    </source>
</reference>
<feature type="transmembrane region" description="Helical" evidence="3">
    <location>
        <begin position="61"/>
        <end position="82"/>
    </location>
</feature>
<dbReference type="Pfam" id="PF00990">
    <property type="entry name" value="GGDEF"/>
    <property type="match status" value="1"/>
</dbReference>
<organism evidence="5">
    <name type="scientific">Chitinibacter mangrovi</name>
    <dbReference type="NCBI Taxonomy" id="3153927"/>
    <lineage>
        <taxon>Bacteria</taxon>
        <taxon>Pseudomonadati</taxon>
        <taxon>Pseudomonadota</taxon>
        <taxon>Betaproteobacteria</taxon>
        <taxon>Neisseriales</taxon>
        <taxon>Chitinibacteraceae</taxon>
        <taxon>Chitinibacter</taxon>
    </lineage>
</organism>
<keyword evidence="3" id="KW-0812">Transmembrane</keyword>